<keyword evidence="2" id="KW-0472">Membrane</keyword>
<evidence type="ECO:0000313" key="5">
    <source>
        <dbReference type="Proteomes" id="UP000005850"/>
    </source>
</evidence>
<dbReference type="EMBL" id="CP007806">
    <property type="protein sequence ID" value="AIG28689.1"/>
    <property type="molecule type" value="Genomic_DNA"/>
</dbReference>
<keyword evidence="2" id="KW-0813">Transport</keyword>
<accession>A0A075R9Y3</accession>
<evidence type="ECO:0000256" key="1">
    <source>
        <dbReference type="ARBA" id="ARBA00022719"/>
    </source>
</evidence>
<keyword evidence="1 2" id="KW-0874">Quinone</keyword>
<comment type="subunit">
    <text evidence="2">NDH-1 is composed of 14 different subunits. Subunits NuoB, C, D, E, F, and G constitute the peripheral sector of the complex.</text>
</comment>
<gene>
    <name evidence="2" type="primary">nuoD</name>
    <name evidence="4" type="ORF">BRLA_c044250</name>
</gene>
<dbReference type="HOGENOM" id="CLU_015134_1_2_9"/>
<comment type="function">
    <text evidence="2">NDH-1 shuttles electrons from NADH, via FMN and iron-sulfur (Fe-S) centers, to quinones in the respiratory chain. The immediate electron acceptor for the enzyme in this species is believed to be a menaquinone. Couples the redox reaction to proton translocation (for every two electrons transferred, four hydrogen ions are translocated across the cytoplasmic membrane), and thus conserves the redox energy in a proton gradient.</text>
</comment>
<dbReference type="InterPro" id="IPR029014">
    <property type="entry name" value="NiFe-Hase_large"/>
</dbReference>
<keyword evidence="2" id="KW-0520">NAD</keyword>
<dbReference type="Pfam" id="PF00346">
    <property type="entry name" value="Complex1_49kDa"/>
    <property type="match status" value="2"/>
</dbReference>
<dbReference type="GO" id="GO:0005886">
    <property type="term" value="C:plasma membrane"/>
    <property type="evidence" value="ECO:0007669"/>
    <property type="project" value="UniProtKB-SubCell"/>
</dbReference>
<proteinExistence type="inferred from homology"/>
<protein>
    <recommendedName>
        <fullName evidence="2">NADH-quinone oxidoreductase subunit D</fullName>
        <ecNumber evidence="2">7.1.1.-</ecNumber>
    </recommendedName>
    <alternativeName>
        <fullName evidence="2">NADH dehydrogenase I subunit D</fullName>
    </alternativeName>
    <alternativeName>
        <fullName evidence="2">NDH-1 subunit D</fullName>
    </alternativeName>
</protein>
<dbReference type="SUPFAM" id="SSF56762">
    <property type="entry name" value="HydB/Nqo4-like"/>
    <property type="match status" value="1"/>
</dbReference>
<keyword evidence="4" id="KW-0560">Oxidoreductase</keyword>
<evidence type="ECO:0000256" key="2">
    <source>
        <dbReference type="HAMAP-Rule" id="MF_01358"/>
    </source>
</evidence>
<dbReference type="STRING" id="1042163.BRLA_c044250"/>
<sequence length="373" mass="42448">MSTPMTTSIRTEEMILNVGPQHPSTHGVFRLIVKIDGETIKEAIPVMGYLHRGTEKLAENLTYTQIIPYTDRLDYLSSMTNNYVLCHAVETMMGLEIPEKAEYLRVIVMELNRVASHLVWWGTFLLDIGAMGPFLYAFRDRETIINLFNEISGARLTYNYMRIGGVKWDAPPGWIDKAKAFVQYLKKELANYHRLVSGNEIFISRLTGIGTYDRQTALDYSLSGVMLRCTGENWDIRKNEPYSIYDRFEFDVPVSTDGDCMARYHLRLQEIEQSLRILEQALDQFPSEGEVIGKVPRVIRPPAGEAYVRIEAPRGELGVYIASQGKDKPWRMKLRRPSFVNLQILPSLLKGVNMSNMVVILGSIDIVVGEVDA</sequence>
<dbReference type="InterPro" id="IPR001135">
    <property type="entry name" value="NADH_Q_OxRdtase_suD"/>
</dbReference>
<evidence type="ECO:0000259" key="3">
    <source>
        <dbReference type="Pfam" id="PF00346"/>
    </source>
</evidence>
<dbReference type="AlphaFoldDB" id="A0A075R9Y3"/>
<organism evidence="4 5">
    <name type="scientific">Brevibacillus laterosporus LMG 15441</name>
    <dbReference type="NCBI Taxonomy" id="1042163"/>
    <lineage>
        <taxon>Bacteria</taxon>
        <taxon>Bacillati</taxon>
        <taxon>Bacillota</taxon>
        <taxon>Bacilli</taxon>
        <taxon>Bacillales</taxon>
        <taxon>Paenibacillaceae</taxon>
        <taxon>Brevibacillus</taxon>
    </lineage>
</organism>
<feature type="domain" description="NADH-quinone oxidoreductase subunit D" evidence="3">
    <location>
        <begin position="299"/>
        <end position="372"/>
    </location>
</feature>
<dbReference type="Gene3D" id="1.10.645.10">
    <property type="entry name" value="Cytochrome-c3 Hydrogenase, chain B"/>
    <property type="match status" value="1"/>
</dbReference>
<dbReference type="EC" id="7.1.1.-" evidence="2"/>
<dbReference type="InterPro" id="IPR022885">
    <property type="entry name" value="NDH1_su_D/H"/>
</dbReference>
<keyword evidence="2" id="KW-1278">Translocase</keyword>
<feature type="domain" description="NADH-quinone oxidoreductase subunit D" evidence="3">
    <location>
        <begin position="127"/>
        <end position="298"/>
    </location>
</feature>
<dbReference type="GO" id="GO:0051287">
    <property type="term" value="F:NAD binding"/>
    <property type="evidence" value="ECO:0007669"/>
    <property type="project" value="InterPro"/>
</dbReference>
<dbReference type="KEGG" id="blr:BRLA_c044250"/>
<dbReference type="Proteomes" id="UP000005850">
    <property type="component" value="Chromosome"/>
</dbReference>
<reference evidence="4 5" key="1">
    <citation type="journal article" date="2011" name="J. Bacteriol.">
        <title>Genome sequence of Brevibacillus laterosporus LMG 15441, a pathogen of invertebrates.</title>
        <authorList>
            <person name="Djukic M."/>
            <person name="Poehlein A."/>
            <person name="Thurmer A."/>
            <person name="Daniel R."/>
        </authorList>
    </citation>
    <scope>NUCLEOTIDE SEQUENCE [LARGE SCALE GENOMIC DNA]</scope>
    <source>
        <strain evidence="4 5">LMG 15441</strain>
    </source>
</reference>
<comment type="similarity">
    <text evidence="2">Belongs to the complex I 49 kDa subunit family.</text>
</comment>
<comment type="catalytic activity">
    <reaction evidence="2">
        <text>a quinone + NADH + 5 H(+)(in) = a quinol + NAD(+) + 4 H(+)(out)</text>
        <dbReference type="Rhea" id="RHEA:57888"/>
        <dbReference type="ChEBI" id="CHEBI:15378"/>
        <dbReference type="ChEBI" id="CHEBI:24646"/>
        <dbReference type="ChEBI" id="CHEBI:57540"/>
        <dbReference type="ChEBI" id="CHEBI:57945"/>
        <dbReference type="ChEBI" id="CHEBI:132124"/>
    </reaction>
</comment>
<comment type="subcellular location">
    <subcellularLocation>
        <location evidence="2">Cell membrane</location>
        <topology evidence="2">Peripheral membrane protein</topology>
        <orientation evidence="2">Cytoplasmic side</orientation>
    </subcellularLocation>
</comment>
<name>A0A075R9Y3_BRELA</name>
<dbReference type="GO" id="GO:0050136">
    <property type="term" value="F:NADH dehydrogenase (quinone) (non-electrogenic) activity"/>
    <property type="evidence" value="ECO:0007669"/>
    <property type="project" value="UniProtKB-UniRule"/>
</dbReference>
<evidence type="ECO:0000313" key="4">
    <source>
        <dbReference type="EMBL" id="AIG28689.1"/>
    </source>
</evidence>
<keyword evidence="5" id="KW-1185">Reference proteome</keyword>
<dbReference type="PANTHER" id="PTHR11993:SF10">
    <property type="entry name" value="NADH DEHYDROGENASE [UBIQUINONE] IRON-SULFUR PROTEIN 2, MITOCHONDRIAL"/>
    <property type="match status" value="1"/>
</dbReference>
<dbReference type="PANTHER" id="PTHR11993">
    <property type="entry name" value="NADH-UBIQUINONE OXIDOREDUCTASE 49 KDA SUBUNIT"/>
    <property type="match status" value="1"/>
</dbReference>
<dbReference type="NCBIfam" id="NF008974">
    <property type="entry name" value="PRK12322.1"/>
    <property type="match status" value="1"/>
</dbReference>
<dbReference type="HAMAP" id="MF_01358">
    <property type="entry name" value="NDH1_NuoD"/>
    <property type="match status" value="1"/>
</dbReference>
<keyword evidence="2" id="KW-1003">Cell membrane</keyword>
<dbReference type="eggNOG" id="COG0649">
    <property type="taxonomic scope" value="Bacteria"/>
</dbReference>
<dbReference type="GO" id="GO:0048038">
    <property type="term" value="F:quinone binding"/>
    <property type="evidence" value="ECO:0007669"/>
    <property type="project" value="UniProtKB-KW"/>
</dbReference>
<dbReference type="NCBIfam" id="NF004739">
    <property type="entry name" value="PRK06075.1"/>
    <property type="match status" value="1"/>
</dbReference>